<feature type="region of interest" description="Disordered" evidence="1">
    <location>
        <begin position="702"/>
        <end position="744"/>
    </location>
</feature>
<accession>A0A7W7VVR8</accession>
<evidence type="ECO:0000313" key="3">
    <source>
        <dbReference type="EMBL" id="MBB4924676.1"/>
    </source>
</evidence>
<keyword evidence="2" id="KW-0732">Signal</keyword>
<feature type="compositionally biased region" description="Low complexity" evidence="1">
    <location>
        <begin position="702"/>
        <end position="714"/>
    </location>
</feature>
<dbReference type="Proteomes" id="UP000540506">
    <property type="component" value="Unassembled WGS sequence"/>
</dbReference>
<organism evidence="3 4">
    <name type="scientific">Kitasatospora kifunensis</name>
    <name type="common">Streptomyces kifunensis</name>
    <dbReference type="NCBI Taxonomy" id="58351"/>
    <lineage>
        <taxon>Bacteria</taxon>
        <taxon>Bacillati</taxon>
        <taxon>Actinomycetota</taxon>
        <taxon>Actinomycetes</taxon>
        <taxon>Kitasatosporales</taxon>
        <taxon>Streptomycetaceae</taxon>
        <taxon>Kitasatospora</taxon>
    </lineage>
</organism>
<evidence type="ECO:0000256" key="2">
    <source>
        <dbReference type="SAM" id="SignalP"/>
    </source>
</evidence>
<evidence type="ECO:0000313" key="4">
    <source>
        <dbReference type="Proteomes" id="UP000540506"/>
    </source>
</evidence>
<keyword evidence="4" id="KW-1185">Reference proteome</keyword>
<dbReference type="AlphaFoldDB" id="A0A7W7VVR8"/>
<comment type="caution">
    <text evidence="3">The sequence shown here is derived from an EMBL/GenBank/DDBJ whole genome shotgun (WGS) entry which is preliminary data.</text>
</comment>
<sequence>MGRATRRAAACAAAGLLAAGLQTTTAFAATQNRIDLTVLVVDDGGPATAAITAELASEGTPYTVLKLSDPNRPTITPGFLSDTVNGSPRAKFQGVVLPNDNPFGTGSSEMTALAAYEATFGIRQIDAYTYARPEVGLNWAQNPGYMGSLDGTQGAVTTAGLAGPFGYLNGSVPFEQPDPGVSTSYGYLATPLATLPAGASFTPLVDAPIPGSTARGSLVGEYDHDSRKELVVTFVYNQYQQQYRLLARGFVDWLTQGVHLGYDRNYLAVHVDDLFLSDDRWDTTLKCTPGDVTCPPGSGNTDNNPIRMTPSDVNTLAQWEKANDFTVDFAFNGGGSADWESDNNTTTDPLLEAIKADSSSFRFINHTWDHPFIGCVQNVAVVPWQCTTDSGGNDVWVDQATIQGEIQQNITWAKQQGLPIDPSELITGEHSGLVTLPQQPTDNPNLAPALAAEGIRWTGSDASREPNQRPVGAATLTVPRYPMNVFYNAGHTKEEVDEYNWIYTSKAQGGSGICETSANSTCLAAPLDTTTGYASYIVPLQTKIDLGHVMNNDPRPNFIHQSNFAEDQIAYPVLDSILGTYKNLYAANAPIVNLRESQIGAELQQRSAWNAAVAAGQVTGYRIGDSVTVQAPAGVQIEATMPTGTTQQFLLGSSPFGSAYAGTLEGWVAPGPFQGSVNLRLGQATAPSAAKASAPMVAAAASAARNASRPPRTTVPAGTAKAVPVGPGDTQRSRTGSLVPTGAR</sequence>
<dbReference type="RefSeq" id="WP_184936592.1">
    <property type="nucleotide sequence ID" value="NZ_JACHJV010000001.1"/>
</dbReference>
<evidence type="ECO:0000256" key="1">
    <source>
        <dbReference type="SAM" id="MobiDB-lite"/>
    </source>
</evidence>
<gene>
    <name evidence="3" type="ORF">FHR34_003669</name>
</gene>
<feature type="chain" id="PRO_5031279102" evidence="2">
    <location>
        <begin position="29"/>
        <end position="744"/>
    </location>
</feature>
<name>A0A7W7VVR8_KITKI</name>
<protein>
    <submittedName>
        <fullName evidence="3">Uncharacterized protein</fullName>
    </submittedName>
</protein>
<proteinExistence type="predicted"/>
<feature type="signal peptide" evidence="2">
    <location>
        <begin position="1"/>
        <end position="28"/>
    </location>
</feature>
<reference evidence="3 4" key="1">
    <citation type="submission" date="2020-08" db="EMBL/GenBank/DDBJ databases">
        <title>Sequencing the genomes of 1000 actinobacteria strains.</title>
        <authorList>
            <person name="Klenk H.-P."/>
        </authorList>
    </citation>
    <scope>NUCLEOTIDE SEQUENCE [LARGE SCALE GENOMIC DNA]</scope>
    <source>
        <strain evidence="3 4">DSM 41654</strain>
    </source>
</reference>
<dbReference type="EMBL" id="JACHJV010000001">
    <property type="protein sequence ID" value="MBB4924676.1"/>
    <property type="molecule type" value="Genomic_DNA"/>
</dbReference>